<keyword evidence="2" id="KW-0521">NADP</keyword>
<feature type="site" description="Lowers pKa of active site Tyr" evidence="6">
    <location>
        <position position="79"/>
    </location>
</feature>
<evidence type="ECO:0000313" key="8">
    <source>
        <dbReference type="EMBL" id="SEQ56047.1"/>
    </source>
</evidence>
<dbReference type="PANTHER" id="PTHR43827">
    <property type="entry name" value="2,5-DIKETO-D-GLUCONIC ACID REDUCTASE"/>
    <property type="match status" value="1"/>
</dbReference>
<dbReference type="Pfam" id="PF00248">
    <property type="entry name" value="Aldo_ket_red"/>
    <property type="match status" value="1"/>
</dbReference>
<feature type="binding site" evidence="5">
    <location>
        <position position="110"/>
    </location>
    <ligand>
        <name>substrate</name>
    </ligand>
</feature>
<keyword evidence="3" id="KW-0560">Oxidoreductase</keyword>
<comment type="similarity">
    <text evidence="1">Belongs to the aldo/keto reductase family.</text>
</comment>
<dbReference type="GO" id="GO:0016616">
    <property type="term" value="F:oxidoreductase activity, acting on the CH-OH group of donors, NAD or NADP as acceptor"/>
    <property type="evidence" value="ECO:0007669"/>
    <property type="project" value="UniProtKB-ARBA"/>
</dbReference>
<organism evidence="8 9">
    <name type="scientific">Microlunatus flavus</name>
    <dbReference type="NCBI Taxonomy" id="1036181"/>
    <lineage>
        <taxon>Bacteria</taxon>
        <taxon>Bacillati</taxon>
        <taxon>Actinomycetota</taxon>
        <taxon>Actinomycetes</taxon>
        <taxon>Propionibacteriales</taxon>
        <taxon>Propionibacteriaceae</taxon>
        <taxon>Microlunatus</taxon>
    </lineage>
</organism>
<evidence type="ECO:0000256" key="6">
    <source>
        <dbReference type="PIRSR" id="PIRSR000097-3"/>
    </source>
</evidence>
<dbReference type="PIRSF" id="PIRSF000097">
    <property type="entry name" value="AKR"/>
    <property type="match status" value="1"/>
</dbReference>
<dbReference type="SUPFAM" id="SSF51430">
    <property type="entry name" value="NAD(P)-linked oxidoreductase"/>
    <property type="match status" value="1"/>
</dbReference>
<accession>A0A1H9H1C7</accession>
<evidence type="ECO:0000256" key="1">
    <source>
        <dbReference type="ARBA" id="ARBA00007905"/>
    </source>
</evidence>
<dbReference type="Proteomes" id="UP000198504">
    <property type="component" value="Unassembled WGS sequence"/>
</dbReference>
<dbReference type="RefSeq" id="WP_198410092.1">
    <property type="nucleotide sequence ID" value="NZ_FOFA01000004.1"/>
</dbReference>
<dbReference type="PROSITE" id="PS00798">
    <property type="entry name" value="ALDOKETO_REDUCTASE_1"/>
    <property type="match status" value="1"/>
</dbReference>
<dbReference type="EMBL" id="FOFA01000004">
    <property type="protein sequence ID" value="SEQ56047.1"/>
    <property type="molecule type" value="Genomic_DNA"/>
</dbReference>
<reference evidence="9" key="1">
    <citation type="submission" date="2016-10" db="EMBL/GenBank/DDBJ databases">
        <authorList>
            <person name="Varghese N."/>
            <person name="Submissions S."/>
        </authorList>
    </citation>
    <scope>NUCLEOTIDE SEQUENCE [LARGE SCALE GENOMIC DNA]</scope>
    <source>
        <strain evidence="9">CGMCC 4.6856</strain>
    </source>
</reference>
<dbReference type="InterPro" id="IPR018170">
    <property type="entry name" value="Aldo/ket_reductase_CS"/>
</dbReference>
<protein>
    <submittedName>
        <fullName evidence="8">Aldo/keto reductase</fullName>
    </submittedName>
</protein>
<evidence type="ECO:0000256" key="5">
    <source>
        <dbReference type="PIRSR" id="PIRSR000097-2"/>
    </source>
</evidence>
<name>A0A1H9H1C7_9ACTN</name>
<dbReference type="Gene3D" id="3.20.20.100">
    <property type="entry name" value="NADP-dependent oxidoreductase domain"/>
    <property type="match status" value="1"/>
</dbReference>
<dbReference type="CDD" id="cd19071">
    <property type="entry name" value="AKR_AKR1-5-like"/>
    <property type="match status" value="1"/>
</dbReference>
<dbReference type="InterPro" id="IPR036812">
    <property type="entry name" value="NAD(P)_OxRdtase_dom_sf"/>
</dbReference>
<dbReference type="PRINTS" id="PR00069">
    <property type="entry name" value="ALDKETRDTASE"/>
</dbReference>
<dbReference type="STRING" id="1036181.SAMN05421756_10486"/>
<evidence type="ECO:0000313" key="9">
    <source>
        <dbReference type="Proteomes" id="UP000198504"/>
    </source>
</evidence>
<evidence type="ECO:0000259" key="7">
    <source>
        <dbReference type="Pfam" id="PF00248"/>
    </source>
</evidence>
<dbReference type="AlphaFoldDB" id="A0A1H9H1C7"/>
<proteinExistence type="inferred from homology"/>
<evidence type="ECO:0000256" key="4">
    <source>
        <dbReference type="PIRSR" id="PIRSR000097-1"/>
    </source>
</evidence>
<sequence>MTTADHAEPAVPLGRHRMPLLGFGTWQIDDADAPEATTTALELGYRHIDTATGYRNEAGIGKALAASGLDRDSIFITTKLPPDHGGRERQTIEESLTKLGTDHVDLWLVHWPPDGQASPEVWAEVVRAQQDGLATSIGVSNYSLEQIDELTAATGVTPAVNQIRWSPGIYDAAVASGLAERGVVLEGYSPFKASNLDDPTLVRIAEAHDATTAQVIVAWHVAHQFVVIPKSVRRERIEANAAGADIALSSDEVAAIDALGA</sequence>
<evidence type="ECO:0000256" key="3">
    <source>
        <dbReference type="ARBA" id="ARBA00023002"/>
    </source>
</evidence>
<keyword evidence="9" id="KW-1185">Reference proteome</keyword>
<gene>
    <name evidence="8" type="ORF">SAMN05421756_10486</name>
</gene>
<feature type="active site" description="Proton donor" evidence="4">
    <location>
        <position position="54"/>
    </location>
</feature>
<dbReference type="PANTHER" id="PTHR43827:SF3">
    <property type="entry name" value="NADP-DEPENDENT OXIDOREDUCTASE DOMAIN-CONTAINING PROTEIN"/>
    <property type="match status" value="1"/>
</dbReference>
<dbReference type="InterPro" id="IPR020471">
    <property type="entry name" value="AKR"/>
</dbReference>
<dbReference type="InterPro" id="IPR023210">
    <property type="entry name" value="NADP_OxRdtase_dom"/>
</dbReference>
<feature type="domain" description="NADP-dependent oxidoreductase" evidence="7">
    <location>
        <begin position="21"/>
        <end position="259"/>
    </location>
</feature>
<evidence type="ECO:0000256" key="2">
    <source>
        <dbReference type="ARBA" id="ARBA00022857"/>
    </source>
</evidence>